<gene>
    <name evidence="1" type="ORF">F8D48_03505</name>
</gene>
<proteinExistence type="predicted"/>
<keyword evidence="2" id="KW-1185">Reference proteome</keyword>
<organism evidence="1 2">
    <name type="scientific">Adlercreutzia muris</name>
    <dbReference type="NCBI Taxonomy" id="1796610"/>
    <lineage>
        <taxon>Bacteria</taxon>
        <taxon>Bacillati</taxon>
        <taxon>Actinomycetota</taxon>
        <taxon>Coriobacteriia</taxon>
        <taxon>Eggerthellales</taxon>
        <taxon>Eggerthellaceae</taxon>
        <taxon>Adlercreutzia</taxon>
    </lineage>
</organism>
<protein>
    <submittedName>
        <fullName evidence="1">Uncharacterized protein</fullName>
    </submittedName>
</protein>
<reference evidence="1 2" key="1">
    <citation type="submission" date="2019-09" db="EMBL/GenBank/DDBJ databases">
        <title>Whole genome shotgun sequencing (WGS) of Ellagibacter isourolithinifaciens DSM 104140(T) and Adlercreutzia muris DSM 29508(T).</title>
        <authorList>
            <person name="Stoll D.A."/>
            <person name="Danylec N."/>
            <person name="Huch M."/>
        </authorList>
    </citation>
    <scope>NUCLEOTIDE SEQUENCE [LARGE SCALE GENOMIC DNA]</scope>
    <source>
        <strain evidence="1 2">DSM 29508</strain>
    </source>
</reference>
<accession>A0A7C8FTP6</accession>
<comment type="caution">
    <text evidence="1">The sequence shown here is derived from an EMBL/GenBank/DDBJ whole genome shotgun (WGS) entry which is preliminary data.</text>
</comment>
<dbReference type="RefSeq" id="WP_151429974.1">
    <property type="nucleotide sequence ID" value="NZ_JANJZI010000013.1"/>
</dbReference>
<dbReference type="AlphaFoldDB" id="A0A7C8FTP6"/>
<dbReference type="Proteomes" id="UP000479639">
    <property type="component" value="Unassembled WGS sequence"/>
</dbReference>
<name>A0A7C8FTP6_9ACTN</name>
<dbReference type="EMBL" id="WAJS01000007">
    <property type="protein sequence ID" value="KAB1650979.1"/>
    <property type="molecule type" value="Genomic_DNA"/>
</dbReference>
<evidence type="ECO:0000313" key="2">
    <source>
        <dbReference type="Proteomes" id="UP000479639"/>
    </source>
</evidence>
<sequence length="82" mass="9255">MNQSYRIVFDSKRMKNTRDQQVLSELKKQLSLNRKVKSLLFVDKKTHSNKVEVAAIIVPTKPKHGGNCVPTASVSCCKAPER</sequence>
<evidence type="ECO:0000313" key="1">
    <source>
        <dbReference type="EMBL" id="KAB1650979.1"/>
    </source>
</evidence>